<evidence type="ECO:0000256" key="2">
    <source>
        <dbReference type="ARBA" id="ARBA00023125"/>
    </source>
</evidence>
<dbReference type="InterPro" id="IPR009057">
    <property type="entry name" value="Homeodomain-like_sf"/>
</dbReference>
<dbReference type="PANTHER" id="PTHR46796:SF7">
    <property type="entry name" value="ARAC FAMILY TRANSCRIPTIONAL REGULATOR"/>
    <property type="match status" value="1"/>
</dbReference>
<gene>
    <name evidence="5" type="ORF">VCB98_11695</name>
</gene>
<evidence type="ECO:0000313" key="6">
    <source>
        <dbReference type="Proteomes" id="UP001302316"/>
    </source>
</evidence>
<sequence>MDALSAVLAHVRLRGQVFFRQCFGRQWGMEIPEGQGAAFHILESGEAWIEQAEDQPPVHLRAGDCVILPHMSSHRVVSGPGVSCLPGEEVLRRSGMGESVFPVDGGEPDVDIVCGAFQFEQMSSHPLWRQLPAMILLTREERAVEPWLDHTTRLLCHEALNEAPGSMAVSSRMTELLFIQVLRLLAQRSETKGFLMALRDRRLSRALNAFHGDPARAWTLELMAESAGMSRSAFARHFSEIMSTTPGDYVSHWRMQLAAQRLRDSGESLDAIAEAVGYRSPAAFSRQFLRTFGERPGQWRKRQGS</sequence>
<evidence type="ECO:0000256" key="1">
    <source>
        <dbReference type="ARBA" id="ARBA00023015"/>
    </source>
</evidence>
<dbReference type="SUPFAM" id="SSF46689">
    <property type="entry name" value="Homeodomain-like"/>
    <property type="match status" value="2"/>
</dbReference>
<dbReference type="InterPro" id="IPR032783">
    <property type="entry name" value="AraC_lig"/>
</dbReference>
<dbReference type="AlphaFoldDB" id="A0AAP6JH83"/>
<organism evidence="5 6">
    <name type="scientific">Natronospira elongata</name>
    <dbReference type="NCBI Taxonomy" id="3110268"/>
    <lineage>
        <taxon>Bacteria</taxon>
        <taxon>Pseudomonadati</taxon>
        <taxon>Pseudomonadota</taxon>
        <taxon>Gammaproteobacteria</taxon>
        <taxon>Natronospirales</taxon>
        <taxon>Natronospiraceae</taxon>
        <taxon>Natronospira</taxon>
    </lineage>
</organism>
<evidence type="ECO:0000259" key="4">
    <source>
        <dbReference type="PROSITE" id="PS01124"/>
    </source>
</evidence>
<evidence type="ECO:0000256" key="3">
    <source>
        <dbReference type="ARBA" id="ARBA00023163"/>
    </source>
</evidence>
<dbReference type="Pfam" id="PF12852">
    <property type="entry name" value="Cupin_6"/>
    <property type="match status" value="1"/>
</dbReference>
<dbReference type="InterPro" id="IPR018060">
    <property type="entry name" value="HTH_AraC"/>
</dbReference>
<dbReference type="GO" id="GO:0043565">
    <property type="term" value="F:sequence-specific DNA binding"/>
    <property type="evidence" value="ECO:0007669"/>
    <property type="project" value="InterPro"/>
</dbReference>
<accession>A0AAP6JH83</accession>
<dbReference type="EMBL" id="JAYGII010000035">
    <property type="protein sequence ID" value="MEA5446482.1"/>
    <property type="molecule type" value="Genomic_DNA"/>
</dbReference>
<name>A0AAP6JH83_9GAMM</name>
<dbReference type="PROSITE" id="PS01124">
    <property type="entry name" value="HTH_ARAC_FAMILY_2"/>
    <property type="match status" value="1"/>
</dbReference>
<dbReference type="InterPro" id="IPR050204">
    <property type="entry name" value="AraC_XylS_family_regulators"/>
</dbReference>
<dbReference type="Pfam" id="PF12833">
    <property type="entry name" value="HTH_18"/>
    <property type="match status" value="1"/>
</dbReference>
<keyword evidence="1" id="KW-0805">Transcription regulation</keyword>
<proteinExistence type="predicted"/>
<reference evidence="5 6" key="1">
    <citation type="submission" date="2023-12" db="EMBL/GenBank/DDBJ databases">
        <title>Whole-genome sequencing of halo(alkali)philic microorganisms from hypersaline lakes.</title>
        <authorList>
            <person name="Sorokin D.Y."/>
            <person name="Merkel A.Y."/>
            <person name="Messina E."/>
            <person name="Yakimov M."/>
        </authorList>
    </citation>
    <scope>NUCLEOTIDE SEQUENCE [LARGE SCALE GENOMIC DNA]</scope>
    <source>
        <strain evidence="5 6">AB-CW1</strain>
    </source>
</reference>
<protein>
    <submittedName>
        <fullName evidence="5">AraC family transcriptional regulator</fullName>
    </submittedName>
</protein>
<dbReference type="Gene3D" id="1.10.10.60">
    <property type="entry name" value="Homeodomain-like"/>
    <property type="match status" value="2"/>
</dbReference>
<keyword evidence="6" id="KW-1185">Reference proteome</keyword>
<dbReference type="PANTHER" id="PTHR46796">
    <property type="entry name" value="HTH-TYPE TRANSCRIPTIONAL ACTIVATOR RHAS-RELATED"/>
    <property type="match status" value="1"/>
</dbReference>
<dbReference type="RefSeq" id="WP_346052739.1">
    <property type="nucleotide sequence ID" value="NZ_JAYGII010000035.1"/>
</dbReference>
<dbReference type="Proteomes" id="UP001302316">
    <property type="component" value="Unassembled WGS sequence"/>
</dbReference>
<dbReference type="GO" id="GO:0003700">
    <property type="term" value="F:DNA-binding transcription factor activity"/>
    <property type="evidence" value="ECO:0007669"/>
    <property type="project" value="InterPro"/>
</dbReference>
<feature type="domain" description="HTH araC/xylS-type" evidence="4">
    <location>
        <begin position="204"/>
        <end position="302"/>
    </location>
</feature>
<dbReference type="SMART" id="SM00342">
    <property type="entry name" value="HTH_ARAC"/>
    <property type="match status" value="1"/>
</dbReference>
<evidence type="ECO:0000313" key="5">
    <source>
        <dbReference type="EMBL" id="MEA5446482.1"/>
    </source>
</evidence>
<keyword evidence="2" id="KW-0238">DNA-binding</keyword>
<keyword evidence="3" id="KW-0804">Transcription</keyword>
<comment type="caution">
    <text evidence="5">The sequence shown here is derived from an EMBL/GenBank/DDBJ whole genome shotgun (WGS) entry which is preliminary data.</text>
</comment>